<dbReference type="AlphaFoldDB" id="A0A6L8W7Z1"/>
<dbReference type="EMBL" id="WTUW01000002">
    <property type="protein sequence ID" value="MZR30634.1"/>
    <property type="molecule type" value="Genomic_DNA"/>
</dbReference>
<dbReference type="InterPro" id="IPR023296">
    <property type="entry name" value="Glyco_hydro_beta-prop_sf"/>
</dbReference>
<accession>A0A6L8W7Z1</accession>
<keyword evidence="2" id="KW-1185">Reference proteome</keyword>
<comment type="caution">
    <text evidence="1">The sequence shown here is derived from an EMBL/GenBank/DDBJ whole genome shotgun (WGS) entry which is preliminary data.</text>
</comment>
<reference evidence="1 2" key="1">
    <citation type="submission" date="2019-12" db="EMBL/GenBank/DDBJ databases">
        <title>Snethiella sp. nov. sp. isolated from sea sand.</title>
        <authorList>
            <person name="Kim J."/>
            <person name="Jeong S.E."/>
            <person name="Jung H.S."/>
            <person name="Jeon C.O."/>
        </authorList>
    </citation>
    <scope>NUCLEOTIDE SEQUENCE [LARGE SCALE GENOMIC DNA]</scope>
    <source>
        <strain evidence="1 2">DP05</strain>
    </source>
</reference>
<dbReference type="Proteomes" id="UP000476030">
    <property type="component" value="Unassembled WGS sequence"/>
</dbReference>
<organism evidence="1 2">
    <name type="scientific">Sneathiella litorea</name>
    <dbReference type="NCBI Taxonomy" id="2606216"/>
    <lineage>
        <taxon>Bacteria</taxon>
        <taxon>Pseudomonadati</taxon>
        <taxon>Pseudomonadota</taxon>
        <taxon>Alphaproteobacteria</taxon>
        <taxon>Sneathiellales</taxon>
        <taxon>Sneathiellaceae</taxon>
        <taxon>Sneathiella</taxon>
    </lineage>
</organism>
<gene>
    <name evidence="1" type="ORF">GQE98_08305</name>
</gene>
<protein>
    <submittedName>
        <fullName evidence="1">Uncharacterized protein</fullName>
    </submittedName>
</protein>
<evidence type="ECO:0000313" key="2">
    <source>
        <dbReference type="Proteomes" id="UP000476030"/>
    </source>
</evidence>
<dbReference type="Gene3D" id="2.115.10.20">
    <property type="entry name" value="Glycosyl hydrolase domain, family 43"/>
    <property type="match status" value="1"/>
</dbReference>
<name>A0A6L8W7Z1_9PROT</name>
<dbReference type="SUPFAM" id="SSF75005">
    <property type="entry name" value="Arabinanase/levansucrase/invertase"/>
    <property type="match status" value="1"/>
</dbReference>
<sequence>MTGSGYSWIKKGRIFAPKGLHPKLLSHAANPLAMPLAKDIFRVFYSGRDAKNRSSVGAFDYDMKSAQVIEDHEEPFFCSGLSGSYYENGVSIGNCYSVGIKTYMLFMAWPNPENAHWYGDIGRLIVNDDMTLSLDQDTPFISCRDFNSISLSYPWVQPSDLKGFEMWYGTTETWDAGNDEMLHVIKSAASSDGQIWEQTDKVIPFAIGTAQAFSRPTILKNPDGTQDMWFSYRSGSGTPYRIGHSRFSDGVWSQTPGDPGIDVSRSGWDSEMIEYPFVFKYEDKIFMLYNGNGYGETGIGLAELQR</sequence>
<proteinExistence type="predicted"/>
<evidence type="ECO:0000313" key="1">
    <source>
        <dbReference type="EMBL" id="MZR30634.1"/>
    </source>
</evidence>